<accession>A0A1L9SZ64</accession>
<feature type="signal peptide" evidence="1">
    <location>
        <begin position="1"/>
        <end position="20"/>
    </location>
</feature>
<keyword evidence="3" id="KW-1185">Reference proteome</keyword>
<proteinExistence type="predicted"/>
<gene>
    <name evidence="2" type="ORF">ASPSYDRAFT_713593</name>
</gene>
<dbReference type="AlphaFoldDB" id="A0A1L9SZ64"/>
<protein>
    <submittedName>
        <fullName evidence="2">Uncharacterized protein</fullName>
    </submittedName>
</protein>
<dbReference type="GeneID" id="63766649"/>
<feature type="chain" id="PRO_5012092386" evidence="1">
    <location>
        <begin position="21"/>
        <end position="177"/>
    </location>
</feature>
<sequence>MKIHSILSCIISVGLSAVLGRDTMPLKSDSNMGHQVLNMPSFSIASHRHKGGRHARAADTPIRPQRFPEYGIARLDETTSNIDHLDDVAAQDTVCVAQPGTCARPSHLGHSSIFMCNQLDHSIQTMCVDLINATRTLSAACRFGHDYTYGYITNTTSGPDSYPYVVALGDDYAFGSH</sequence>
<dbReference type="Proteomes" id="UP000184356">
    <property type="component" value="Unassembled WGS sequence"/>
</dbReference>
<reference evidence="3" key="1">
    <citation type="journal article" date="2017" name="Genome Biol.">
        <title>Comparative genomics reveals high biological diversity and specific adaptations in the industrially and medically important fungal genus Aspergillus.</title>
        <authorList>
            <person name="de Vries R.P."/>
            <person name="Riley R."/>
            <person name="Wiebenga A."/>
            <person name="Aguilar-Osorio G."/>
            <person name="Amillis S."/>
            <person name="Uchima C.A."/>
            <person name="Anderluh G."/>
            <person name="Asadollahi M."/>
            <person name="Askin M."/>
            <person name="Barry K."/>
            <person name="Battaglia E."/>
            <person name="Bayram O."/>
            <person name="Benocci T."/>
            <person name="Braus-Stromeyer S.A."/>
            <person name="Caldana C."/>
            <person name="Canovas D."/>
            <person name="Cerqueira G.C."/>
            <person name="Chen F."/>
            <person name="Chen W."/>
            <person name="Choi C."/>
            <person name="Clum A."/>
            <person name="Dos Santos R.A."/>
            <person name="Damasio A.R."/>
            <person name="Diallinas G."/>
            <person name="Emri T."/>
            <person name="Fekete E."/>
            <person name="Flipphi M."/>
            <person name="Freyberg S."/>
            <person name="Gallo A."/>
            <person name="Gournas C."/>
            <person name="Habgood R."/>
            <person name="Hainaut M."/>
            <person name="Harispe M.L."/>
            <person name="Henrissat B."/>
            <person name="Hilden K.S."/>
            <person name="Hope R."/>
            <person name="Hossain A."/>
            <person name="Karabika E."/>
            <person name="Karaffa L."/>
            <person name="Karanyi Z."/>
            <person name="Krasevec N."/>
            <person name="Kuo A."/>
            <person name="Kusch H."/>
            <person name="LaButti K."/>
            <person name="Lagendijk E.L."/>
            <person name="Lapidus A."/>
            <person name="Levasseur A."/>
            <person name="Lindquist E."/>
            <person name="Lipzen A."/>
            <person name="Logrieco A.F."/>
            <person name="MacCabe A."/>
            <person name="Maekelae M.R."/>
            <person name="Malavazi I."/>
            <person name="Melin P."/>
            <person name="Meyer V."/>
            <person name="Mielnichuk N."/>
            <person name="Miskei M."/>
            <person name="Molnar A.P."/>
            <person name="Mule G."/>
            <person name="Ngan C.Y."/>
            <person name="Orejas M."/>
            <person name="Orosz E."/>
            <person name="Ouedraogo J.P."/>
            <person name="Overkamp K.M."/>
            <person name="Park H.-S."/>
            <person name="Perrone G."/>
            <person name="Piumi F."/>
            <person name="Punt P.J."/>
            <person name="Ram A.F."/>
            <person name="Ramon A."/>
            <person name="Rauscher S."/>
            <person name="Record E."/>
            <person name="Riano-Pachon D.M."/>
            <person name="Robert V."/>
            <person name="Roehrig J."/>
            <person name="Ruller R."/>
            <person name="Salamov A."/>
            <person name="Salih N.S."/>
            <person name="Samson R.A."/>
            <person name="Sandor E."/>
            <person name="Sanguinetti M."/>
            <person name="Schuetze T."/>
            <person name="Sepcic K."/>
            <person name="Shelest E."/>
            <person name="Sherlock G."/>
            <person name="Sophianopoulou V."/>
            <person name="Squina F.M."/>
            <person name="Sun H."/>
            <person name="Susca A."/>
            <person name="Todd R.B."/>
            <person name="Tsang A."/>
            <person name="Unkles S.E."/>
            <person name="van de Wiele N."/>
            <person name="van Rossen-Uffink D."/>
            <person name="Oliveira J.V."/>
            <person name="Vesth T.C."/>
            <person name="Visser J."/>
            <person name="Yu J.-H."/>
            <person name="Zhou M."/>
            <person name="Andersen M.R."/>
            <person name="Archer D.B."/>
            <person name="Baker S.E."/>
            <person name="Benoit I."/>
            <person name="Brakhage A.A."/>
            <person name="Braus G.H."/>
            <person name="Fischer R."/>
            <person name="Frisvad J.C."/>
            <person name="Goldman G.H."/>
            <person name="Houbraken J."/>
            <person name="Oakley B."/>
            <person name="Pocsi I."/>
            <person name="Scazzocchio C."/>
            <person name="Seiboth B."/>
            <person name="vanKuyk P.A."/>
            <person name="Wortman J."/>
            <person name="Dyer P.S."/>
            <person name="Grigoriev I.V."/>
        </authorList>
    </citation>
    <scope>NUCLEOTIDE SEQUENCE [LARGE SCALE GENOMIC DNA]</scope>
    <source>
        <strain evidence="3">CBS 593.65</strain>
    </source>
</reference>
<evidence type="ECO:0000313" key="3">
    <source>
        <dbReference type="Proteomes" id="UP000184356"/>
    </source>
</evidence>
<dbReference type="EMBL" id="KV878603">
    <property type="protein sequence ID" value="OJJ52323.1"/>
    <property type="molecule type" value="Genomic_DNA"/>
</dbReference>
<keyword evidence="1" id="KW-0732">Signal</keyword>
<name>A0A1L9SZ64_9EURO</name>
<dbReference type="RefSeq" id="XP_040696129.1">
    <property type="nucleotide sequence ID" value="XM_040850576.1"/>
</dbReference>
<dbReference type="VEuPathDB" id="FungiDB:ASPSYDRAFT_713593"/>
<evidence type="ECO:0000256" key="1">
    <source>
        <dbReference type="SAM" id="SignalP"/>
    </source>
</evidence>
<dbReference type="OrthoDB" id="3552888at2759"/>
<organism evidence="2 3">
    <name type="scientific">Aspergillus sydowii CBS 593.65</name>
    <dbReference type="NCBI Taxonomy" id="1036612"/>
    <lineage>
        <taxon>Eukaryota</taxon>
        <taxon>Fungi</taxon>
        <taxon>Dikarya</taxon>
        <taxon>Ascomycota</taxon>
        <taxon>Pezizomycotina</taxon>
        <taxon>Eurotiomycetes</taxon>
        <taxon>Eurotiomycetidae</taxon>
        <taxon>Eurotiales</taxon>
        <taxon>Aspergillaceae</taxon>
        <taxon>Aspergillus</taxon>
        <taxon>Aspergillus subgen. Nidulantes</taxon>
    </lineage>
</organism>
<evidence type="ECO:0000313" key="2">
    <source>
        <dbReference type="EMBL" id="OJJ52323.1"/>
    </source>
</evidence>